<dbReference type="AlphaFoldDB" id="A0A4Y8CF08"/>
<organism evidence="2 3">
    <name type="scientific">Botryotinia calthae</name>
    <dbReference type="NCBI Taxonomy" id="38488"/>
    <lineage>
        <taxon>Eukaryota</taxon>
        <taxon>Fungi</taxon>
        <taxon>Dikarya</taxon>
        <taxon>Ascomycota</taxon>
        <taxon>Pezizomycotina</taxon>
        <taxon>Leotiomycetes</taxon>
        <taxon>Helotiales</taxon>
        <taxon>Sclerotiniaceae</taxon>
        <taxon>Botryotinia</taxon>
    </lineage>
</organism>
<proteinExistence type="predicted"/>
<dbReference type="EMBL" id="PHWZ01000913">
    <property type="protein sequence ID" value="TEY29814.1"/>
    <property type="molecule type" value="Genomic_DNA"/>
</dbReference>
<keyword evidence="3" id="KW-1185">Reference proteome</keyword>
<name>A0A4Y8CF08_9HELO</name>
<dbReference type="Proteomes" id="UP000297299">
    <property type="component" value="Unassembled WGS sequence"/>
</dbReference>
<comment type="caution">
    <text evidence="2">The sequence shown here is derived from an EMBL/GenBank/DDBJ whole genome shotgun (WGS) entry which is preliminary data.</text>
</comment>
<evidence type="ECO:0000313" key="2">
    <source>
        <dbReference type="EMBL" id="TEY29814.1"/>
    </source>
</evidence>
<gene>
    <name evidence="2" type="ORF">BOTCAL_0917g00010</name>
</gene>
<protein>
    <submittedName>
        <fullName evidence="2">Uncharacterized protein</fullName>
    </submittedName>
</protein>
<accession>A0A4Y8CF08</accession>
<feature type="compositionally biased region" description="Low complexity" evidence="1">
    <location>
        <begin position="286"/>
        <end position="300"/>
    </location>
</feature>
<sequence length="342" mass="38277">MSTRPPPLELSEFNQQLGKKCTEAMMHPFSEKASFDQLQTPNDTYNPSTIEGTQAMVDGARKLLAKLQEKRVAVLAKSAEFHEEAEIRWRTARADLEKKKKRSDDGFGLDPLLKLAFMATVFEKFGVENDKSDVAETLLELRSTADKLAVACTTIEKGKPKNLQILEKGISNISICGDWNKISGSINMQKWAFGEHLASQEAFESFIANTGRDSLKAEYEKAKDRARKFWQTSINRSYKITPQKTTAPLLEAEGKEHDLGKKFDPATLSREAIGQFSMPIMERFATRPSSSATSSGAPPRIDLLNGGKKILKRSAEGDNDLGSEEGGKKKREAHWRGWTWLY</sequence>
<evidence type="ECO:0000313" key="3">
    <source>
        <dbReference type="Proteomes" id="UP000297299"/>
    </source>
</evidence>
<feature type="region of interest" description="Disordered" evidence="1">
    <location>
        <begin position="286"/>
        <end position="333"/>
    </location>
</feature>
<reference evidence="2 3" key="1">
    <citation type="submission" date="2017-11" db="EMBL/GenBank/DDBJ databases">
        <title>Comparative genomics of Botrytis spp.</title>
        <authorList>
            <person name="Valero-Jimenez C.A."/>
            <person name="Tapia P."/>
            <person name="Veloso J."/>
            <person name="Silva-Moreno E."/>
            <person name="Staats M."/>
            <person name="Valdes J.H."/>
            <person name="Van Kan J.A.L."/>
        </authorList>
    </citation>
    <scope>NUCLEOTIDE SEQUENCE [LARGE SCALE GENOMIC DNA]</scope>
    <source>
        <strain evidence="2 3">MUCL2830</strain>
    </source>
</reference>
<evidence type="ECO:0000256" key="1">
    <source>
        <dbReference type="SAM" id="MobiDB-lite"/>
    </source>
</evidence>